<proteinExistence type="predicted"/>
<organism evidence="1">
    <name type="scientific">Arundo donax</name>
    <name type="common">Giant reed</name>
    <name type="synonym">Donax arundinaceus</name>
    <dbReference type="NCBI Taxonomy" id="35708"/>
    <lineage>
        <taxon>Eukaryota</taxon>
        <taxon>Viridiplantae</taxon>
        <taxon>Streptophyta</taxon>
        <taxon>Embryophyta</taxon>
        <taxon>Tracheophyta</taxon>
        <taxon>Spermatophyta</taxon>
        <taxon>Magnoliopsida</taxon>
        <taxon>Liliopsida</taxon>
        <taxon>Poales</taxon>
        <taxon>Poaceae</taxon>
        <taxon>PACMAD clade</taxon>
        <taxon>Arundinoideae</taxon>
        <taxon>Arundineae</taxon>
        <taxon>Arundo</taxon>
    </lineage>
</organism>
<dbReference type="AlphaFoldDB" id="A0A0A8Y748"/>
<reference evidence="1" key="1">
    <citation type="submission" date="2014-09" db="EMBL/GenBank/DDBJ databases">
        <authorList>
            <person name="Magalhaes I.L.F."/>
            <person name="Oliveira U."/>
            <person name="Santos F.R."/>
            <person name="Vidigal T.H.D.A."/>
            <person name="Brescovit A.D."/>
            <person name="Santos A.J."/>
        </authorList>
    </citation>
    <scope>NUCLEOTIDE SEQUENCE</scope>
    <source>
        <tissue evidence="1">Shoot tissue taken approximately 20 cm above the soil surface</tissue>
    </source>
</reference>
<protein>
    <submittedName>
        <fullName evidence="1">Uncharacterized protein</fullName>
    </submittedName>
</protein>
<dbReference type="EMBL" id="GBRH01275949">
    <property type="protein sequence ID" value="JAD21946.1"/>
    <property type="molecule type" value="Transcribed_RNA"/>
</dbReference>
<sequence length="34" mass="3934">MSRPTRIENGAVIDFRFSLVPHQSFTVTKSIKRN</sequence>
<evidence type="ECO:0000313" key="1">
    <source>
        <dbReference type="EMBL" id="JAD21946.1"/>
    </source>
</evidence>
<name>A0A0A8Y748_ARUDO</name>
<reference evidence="1" key="2">
    <citation type="journal article" date="2015" name="Data Brief">
        <title>Shoot transcriptome of the giant reed, Arundo donax.</title>
        <authorList>
            <person name="Barrero R.A."/>
            <person name="Guerrero F.D."/>
            <person name="Moolhuijzen P."/>
            <person name="Goolsby J.A."/>
            <person name="Tidwell J."/>
            <person name="Bellgard S.E."/>
            <person name="Bellgard M.I."/>
        </authorList>
    </citation>
    <scope>NUCLEOTIDE SEQUENCE</scope>
    <source>
        <tissue evidence="1">Shoot tissue taken approximately 20 cm above the soil surface</tissue>
    </source>
</reference>
<accession>A0A0A8Y748</accession>